<dbReference type="Pfam" id="PF13287">
    <property type="entry name" value="Fn3_assoc"/>
    <property type="match status" value="1"/>
</dbReference>
<dbReference type="Pfam" id="PF09990">
    <property type="entry name" value="DUF2231"/>
    <property type="match status" value="1"/>
</dbReference>
<name>A0A4R4KK23_9BACT</name>
<proteinExistence type="predicted"/>
<dbReference type="InterPro" id="IPR019251">
    <property type="entry name" value="DUF2231_TM"/>
</dbReference>
<dbReference type="Proteomes" id="UP000295706">
    <property type="component" value="Unassembled WGS sequence"/>
</dbReference>
<reference evidence="4 5" key="1">
    <citation type="submission" date="2019-02" db="EMBL/GenBank/DDBJ databases">
        <title>Arundinibacter roseus gen. nov., sp. nov., a new member of the family Cytophagaceae.</title>
        <authorList>
            <person name="Szuroczki S."/>
            <person name="Khayer B."/>
            <person name="Sproer C."/>
            <person name="Toumi M."/>
            <person name="Szabo A."/>
            <person name="Felfoldi T."/>
            <person name="Schumann P."/>
            <person name="Toth E."/>
        </authorList>
    </citation>
    <scope>NUCLEOTIDE SEQUENCE [LARGE SCALE GENOMIC DNA]</scope>
    <source>
        <strain evidence="4 5">DMA-k-7a</strain>
    </source>
</reference>
<feature type="transmembrane region" description="Helical" evidence="1">
    <location>
        <begin position="52"/>
        <end position="71"/>
    </location>
</feature>
<feature type="domain" description="Cytochrome C Planctomycete-type" evidence="2">
    <location>
        <begin position="208"/>
        <end position="267"/>
    </location>
</feature>
<evidence type="ECO:0000313" key="4">
    <source>
        <dbReference type="EMBL" id="TDB66911.1"/>
    </source>
</evidence>
<comment type="caution">
    <text evidence="4">The sequence shown here is derived from an EMBL/GenBank/DDBJ whole genome shotgun (WGS) entry which is preliminary data.</text>
</comment>
<keyword evidence="1" id="KW-1133">Transmembrane helix</keyword>
<dbReference type="InterPro" id="IPR026876">
    <property type="entry name" value="Fn3_assoc_repeat"/>
</dbReference>
<dbReference type="Gene3D" id="3.80.10.10">
    <property type="entry name" value="Ribonuclease Inhibitor"/>
    <property type="match status" value="1"/>
</dbReference>
<dbReference type="InterPro" id="IPR011429">
    <property type="entry name" value="Cyt_c_Planctomycete-type"/>
</dbReference>
<dbReference type="InterPro" id="IPR032675">
    <property type="entry name" value="LRR_dom_sf"/>
</dbReference>
<dbReference type="GO" id="GO:0020037">
    <property type="term" value="F:heme binding"/>
    <property type="evidence" value="ECO:0007669"/>
    <property type="project" value="InterPro"/>
</dbReference>
<protein>
    <submittedName>
        <fullName evidence="4">Uncharacterized protein</fullName>
    </submittedName>
</protein>
<gene>
    <name evidence="4" type="ORF">EZE20_07245</name>
</gene>
<keyword evidence="1" id="KW-0812">Transmembrane</keyword>
<keyword evidence="1" id="KW-0472">Membrane</keyword>
<dbReference type="SUPFAM" id="SSF46626">
    <property type="entry name" value="Cytochrome c"/>
    <property type="match status" value="1"/>
</dbReference>
<feature type="transmembrane region" description="Helical" evidence="1">
    <location>
        <begin position="117"/>
        <end position="136"/>
    </location>
</feature>
<keyword evidence="5" id="KW-1185">Reference proteome</keyword>
<dbReference type="SUPFAM" id="SSF52047">
    <property type="entry name" value="RNI-like"/>
    <property type="match status" value="1"/>
</dbReference>
<sequence>MPVVFFIMLRFRTLLYNSTFFLCCFLAFILLFESRIQIPAWLQVVGRMHPLLLHFPITLLVLYGLAVLFFPRPPSPNAKLPDWTDDVLLAGAFTATLTALMGILLSQEEGYEAEMIFWHKWTGVATAFLSFGWYSFRSALMAKVLPARLFSGVAVVLMLATGHLGGNLTHGESFLISPLLPANETESVALDEALVFAHVVQPILEEKCVSCHNTNKAKGELIMTTAELLQKGGKNGTPWDTTQADLGLLLRRVHLAPDDKKHMPPKGKTQLTAEEIQVLESWIRRGASFMSKVVEFPAQDPLFIFASNRLQSGGAAETFDFAAASDKTIRELTTNYRVITPLSANSPGLTVNFFNAASFKSSDLTELSPIKEQIVVLDASFMPLQDSDLATISQFSNLRKLVLNFTGITGKALNDLTKLSKLRELSLTGNTIQSTDIQKLKEISSLQRLYLWNTAISPEDFVKIRNEMKNVTFESGFRSDTVVLQLNPPLIETKEQIIKGESQIRLKHQIAGTVIRYTVDGTQPDSLSSLVYKNGIQIKENTRLIARAFKPGWYGSGSVERTYYRTTSKPDSVQLLTKPGQQYAGQAGKVLIDGVKSDRDFKNGKWVGFREEPLSAMFYFQKPISARQVSLSMLQNIGSSIFPPVRLEVWGGMEAGKLKLLGSKKLPIPAEKDPRNEDLLYEFSFTAQPLKYIKVIAVPLAKLPPWHSSKGEPGWVFMDEILIN</sequence>
<feature type="domain" description="DUF2231" evidence="3">
    <location>
        <begin position="48"/>
        <end position="169"/>
    </location>
</feature>
<dbReference type="RefSeq" id="WP_132116029.1">
    <property type="nucleotide sequence ID" value="NZ_SMJU01000004.1"/>
</dbReference>
<dbReference type="GO" id="GO:0009055">
    <property type="term" value="F:electron transfer activity"/>
    <property type="evidence" value="ECO:0007669"/>
    <property type="project" value="InterPro"/>
</dbReference>
<feature type="transmembrane region" description="Helical" evidence="1">
    <location>
        <begin position="14"/>
        <end position="32"/>
    </location>
</feature>
<organism evidence="4 5">
    <name type="scientific">Arundinibacter roseus</name>
    <dbReference type="NCBI Taxonomy" id="2070510"/>
    <lineage>
        <taxon>Bacteria</taxon>
        <taxon>Pseudomonadati</taxon>
        <taxon>Bacteroidota</taxon>
        <taxon>Cytophagia</taxon>
        <taxon>Cytophagales</taxon>
        <taxon>Spirosomataceae</taxon>
        <taxon>Arundinibacter</taxon>
    </lineage>
</organism>
<dbReference type="Pfam" id="PF07635">
    <property type="entry name" value="PSCyt1"/>
    <property type="match status" value="1"/>
</dbReference>
<evidence type="ECO:0000259" key="3">
    <source>
        <dbReference type="Pfam" id="PF09990"/>
    </source>
</evidence>
<evidence type="ECO:0000259" key="2">
    <source>
        <dbReference type="Pfam" id="PF07635"/>
    </source>
</evidence>
<feature type="transmembrane region" description="Helical" evidence="1">
    <location>
        <begin position="148"/>
        <end position="166"/>
    </location>
</feature>
<evidence type="ECO:0000313" key="5">
    <source>
        <dbReference type="Proteomes" id="UP000295706"/>
    </source>
</evidence>
<dbReference type="InterPro" id="IPR036909">
    <property type="entry name" value="Cyt_c-like_dom_sf"/>
</dbReference>
<dbReference type="AlphaFoldDB" id="A0A4R4KK23"/>
<dbReference type="OrthoDB" id="713772at2"/>
<dbReference type="PANTHER" id="PTHR35889">
    <property type="entry name" value="CYCLOINULO-OLIGOSACCHARIDE FRUCTANOTRANSFERASE-RELATED"/>
    <property type="match status" value="1"/>
</dbReference>
<accession>A0A4R4KK23</accession>
<dbReference type="EMBL" id="SMJU01000004">
    <property type="protein sequence ID" value="TDB66911.1"/>
    <property type="molecule type" value="Genomic_DNA"/>
</dbReference>
<feature type="transmembrane region" description="Helical" evidence="1">
    <location>
        <begin position="83"/>
        <end position="105"/>
    </location>
</feature>
<evidence type="ECO:0000256" key="1">
    <source>
        <dbReference type="SAM" id="Phobius"/>
    </source>
</evidence>
<dbReference type="PANTHER" id="PTHR35889:SF3">
    <property type="entry name" value="F-BOX DOMAIN-CONTAINING PROTEIN"/>
    <property type="match status" value="1"/>
</dbReference>